<dbReference type="AlphaFoldDB" id="A0A4Q1JWQ0"/>
<dbReference type="InterPro" id="IPR002563">
    <property type="entry name" value="Flavin_Rdtase-like_dom"/>
</dbReference>
<dbReference type="Gene3D" id="2.30.110.10">
    <property type="entry name" value="Electron Transport, Fmn-binding Protein, Chain A"/>
    <property type="match status" value="1"/>
</dbReference>
<dbReference type="EMBL" id="SAWZ01000004">
    <property type="protein sequence ID" value="RXR06088.1"/>
    <property type="molecule type" value="Genomic_DNA"/>
</dbReference>
<dbReference type="Proteomes" id="UP000289784">
    <property type="component" value="Unassembled WGS sequence"/>
</dbReference>
<comment type="caution">
    <text evidence="2">The sequence shown here is derived from an EMBL/GenBank/DDBJ whole genome shotgun (WGS) entry which is preliminary data.</text>
</comment>
<organism evidence="2 3">
    <name type="scientific">Pseudoxanthomonas composti</name>
    <dbReference type="NCBI Taxonomy" id="2137479"/>
    <lineage>
        <taxon>Bacteria</taxon>
        <taxon>Pseudomonadati</taxon>
        <taxon>Pseudomonadota</taxon>
        <taxon>Gammaproteobacteria</taxon>
        <taxon>Lysobacterales</taxon>
        <taxon>Lysobacteraceae</taxon>
        <taxon>Pseudoxanthomonas</taxon>
    </lineage>
</organism>
<keyword evidence="3" id="KW-1185">Reference proteome</keyword>
<dbReference type="SUPFAM" id="SSF50475">
    <property type="entry name" value="FMN-binding split barrel"/>
    <property type="match status" value="1"/>
</dbReference>
<dbReference type="RefSeq" id="WP_129471000.1">
    <property type="nucleotide sequence ID" value="NZ_SAWZ01000004.1"/>
</dbReference>
<dbReference type="SMART" id="SM00903">
    <property type="entry name" value="Flavin_Reduct"/>
    <property type="match status" value="1"/>
</dbReference>
<dbReference type="PANTHER" id="PTHR43812:SF2">
    <property type="entry name" value="FLAVIN REDUCTASE LIKE DOMAIN-CONTAINING PROTEIN"/>
    <property type="match status" value="1"/>
</dbReference>
<feature type="domain" description="Flavin reductase like" evidence="1">
    <location>
        <begin position="22"/>
        <end position="169"/>
    </location>
</feature>
<dbReference type="InterPro" id="IPR012349">
    <property type="entry name" value="Split_barrel_FMN-bd"/>
</dbReference>
<proteinExistence type="predicted"/>
<accession>A0A4Q1JWQ0</accession>
<name>A0A4Q1JWQ0_9GAMM</name>
<evidence type="ECO:0000313" key="3">
    <source>
        <dbReference type="Proteomes" id="UP000289784"/>
    </source>
</evidence>
<evidence type="ECO:0000313" key="2">
    <source>
        <dbReference type="EMBL" id="RXR06088.1"/>
    </source>
</evidence>
<evidence type="ECO:0000259" key="1">
    <source>
        <dbReference type="SMART" id="SM00903"/>
    </source>
</evidence>
<protein>
    <submittedName>
        <fullName evidence="2">Flavin reductase family protein</fullName>
    </submittedName>
</protein>
<dbReference type="GO" id="GO:0016646">
    <property type="term" value="F:oxidoreductase activity, acting on the CH-NH group of donors, NAD or NADP as acceptor"/>
    <property type="evidence" value="ECO:0007669"/>
    <property type="project" value="UniProtKB-ARBA"/>
</dbReference>
<dbReference type="OrthoDB" id="9794638at2"/>
<gene>
    <name evidence="2" type="ORF">EPA99_09625</name>
</gene>
<reference evidence="2 3" key="1">
    <citation type="submission" date="2019-01" db="EMBL/GenBank/DDBJ databases">
        <title>Pseudoxanthomonas composti sp. nov., isolated from compost.</title>
        <authorList>
            <person name="Yang G."/>
        </authorList>
    </citation>
    <scope>NUCLEOTIDE SEQUENCE [LARGE SCALE GENOMIC DNA]</scope>
    <source>
        <strain evidence="2 3">GSS15</strain>
    </source>
</reference>
<sequence>MPQTHFYRPREGHGLAHDPFKSIIAPRPIGWISSLSADGVPNLAPYSFFNCFGSMPPLIGFASETEKDSLRNIRDSGEFVYNLATRPLAEHMNISSAPFAPEVDEFVRAGLTAAPCQAVKAPRVAESPASFECKVTQIIHLQLADGSPSRSWLVMGEVVGVHLDLQYVVDGVWDTAAAMPIQRAGGTADYFQIGPQALFKMTRPTQA</sequence>
<dbReference type="GO" id="GO:0010181">
    <property type="term" value="F:FMN binding"/>
    <property type="evidence" value="ECO:0007669"/>
    <property type="project" value="InterPro"/>
</dbReference>
<dbReference type="Pfam" id="PF01613">
    <property type="entry name" value="Flavin_Reduct"/>
    <property type="match status" value="1"/>
</dbReference>
<dbReference type="PANTHER" id="PTHR43812">
    <property type="entry name" value="BLR2425 PROTEIN"/>
    <property type="match status" value="1"/>
</dbReference>